<accession>A0A9D7HUI3</accession>
<comment type="caution">
    <text evidence="2">The sequence shown here is derived from an EMBL/GenBank/DDBJ whole genome shotgun (WGS) entry which is preliminary data.</text>
</comment>
<evidence type="ECO:0000313" key="3">
    <source>
        <dbReference type="Proteomes" id="UP000807785"/>
    </source>
</evidence>
<reference evidence="2" key="1">
    <citation type="submission" date="2020-10" db="EMBL/GenBank/DDBJ databases">
        <title>Connecting structure to function with the recovery of over 1000 high-quality activated sludge metagenome-assembled genomes encoding full-length rRNA genes using long-read sequencing.</title>
        <authorList>
            <person name="Singleton C.M."/>
            <person name="Petriglieri F."/>
            <person name="Kristensen J.M."/>
            <person name="Kirkegaard R.H."/>
            <person name="Michaelsen T.Y."/>
            <person name="Andersen M.H."/>
            <person name="Karst S.M."/>
            <person name="Dueholm M.S."/>
            <person name="Nielsen P.H."/>
            <person name="Albertsen M."/>
        </authorList>
    </citation>
    <scope>NUCLEOTIDE SEQUENCE</scope>
    <source>
        <strain evidence="2">Bjer_18-Q3-R1-45_BAT3C.347</strain>
    </source>
</reference>
<keyword evidence="1" id="KW-0812">Transmembrane</keyword>
<organism evidence="2 3">
    <name type="scientific">Candidatus Methylophosphatis roskildensis</name>
    <dbReference type="NCBI Taxonomy" id="2899263"/>
    <lineage>
        <taxon>Bacteria</taxon>
        <taxon>Pseudomonadati</taxon>
        <taxon>Pseudomonadota</taxon>
        <taxon>Betaproteobacteria</taxon>
        <taxon>Nitrosomonadales</taxon>
        <taxon>Sterolibacteriaceae</taxon>
        <taxon>Candidatus Methylophosphatis</taxon>
    </lineage>
</organism>
<sequence>MKLIFGLVGILLMLLFLGAVFFKLKIVALGVVMAIGIAMMAYDTWLSLGE</sequence>
<proteinExistence type="predicted"/>
<dbReference type="EMBL" id="JADJEV010000003">
    <property type="protein sequence ID" value="MBK6973720.1"/>
    <property type="molecule type" value="Genomic_DNA"/>
</dbReference>
<protein>
    <submittedName>
        <fullName evidence="2">Uncharacterized protein</fullName>
    </submittedName>
</protein>
<evidence type="ECO:0000256" key="1">
    <source>
        <dbReference type="SAM" id="Phobius"/>
    </source>
</evidence>
<evidence type="ECO:0000313" key="2">
    <source>
        <dbReference type="EMBL" id="MBK6973720.1"/>
    </source>
</evidence>
<keyword evidence="1" id="KW-1133">Transmembrane helix</keyword>
<gene>
    <name evidence="2" type="ORF">IPH26_12520</name>
</gene>
<dbReference type="AlphaFoldDB" id="A0A9D7HUI3"/>
<dbReference type="Proteomes" id="UP000807785">
    <property type="component" value="Unassembled WGS sequence"/>
</dbReference>
<feature type="transmembrane region" description="Helical" evidence="1">
    <location>
        <begin position="28"/>
        <end position="48"/>
    </location>
</feature>
<keyword evidence="1" id="KW-0472">Membrane</keyword>
<name>A0A9D7HUI3_9PROT</name>